<feature type="compositionally biased region" description="Low complexity" evidence="1">
    <location>
        <begin position="321"/>
        <end position="348"/>
    </location>
</feature>
<keyword evidence="2" id="KW-0812">Transmembrane</keyword>
<gene>
    <name evidence="4" type="ORF">GCK72_025856</name>
</gene>
<dbReference type="GeneID" id="9817253"/>
<protein>
    <submittedName>
        <fullName evidence="4">Uncharacterized protein</fullName>
    </submittedName>
</protein>
<accession>A0A6A5G329</accession>
<dbReference type="Proteomes" id="UP000483820">
    <property type="component" value="Chromosome X"/>
</dbReference>
<evidence type="ECO:0000313" key="5">
    <source>
        <dbReference type="Proteomes" id="UP000483820"/>
    </source>
</evidence>
<dbReference type="AlphaFoldDB" id="A0A6A5G329"/>
<feature type="signal peptide" evidence="3">
    <location>
        <begin position="1"/>
        <end position="18"/>
    </location>
</feature>
<reference evidence="4 5" key="1">
    <citation type="submission" date="2019-12" db="EMBL/GenBank/DDBJ databases">
        <title>Chromosome-level assembly of the Caenorhabditis remanei genome.</title>
        <authorList>
            <person name="Teterina A.A."/>
            <person name="Willis J.H."/>
            <person name="Phillips P.C."/>
        </authorList>
    </citation>
    <scope>NUCLEOTIDE SEQUENCE [LARGE SCALE GENOMIC DNA]</scope>
    <source>
        <strain evidence="4 5">PX506</strain>
        <tissue evidence="4">Whole organism</tissue>
    </source>
</reference>
<proteinExistence type="predicted"/>
<comment type="caution">
    <text evidence="4">The sequence shown here is derived from an EMBL/GenBank/DDBJ whole genome shotgun (WGS) entry which is preliminary data.</text>
</comment>
<feature type="region of interest" description="Disordered" evidence="1">
    <location>
        <begin position="123"/>
        <end position="147"/>
    </location>
</feature>
<feature type="chain" id="PRO_5025404891" evidence="3">
    <location>
        <begin position="19"/>
        <end position="396"/>
    </location>
</feature>
<evidence type="ECO:0000256" key="2">
    <source>
        <dbReference type="SAM" id="Phobius"/>
    </source>
</evidence>
<feature type="transmembrane region" description="Helical" evidence="2">
    <location>
        <begin position="369"/>
        <end position="391"/>
    </location>
</feature>
<dbReference type="CTD" id="9817253"/>
<evidence type="ECO:0000256" key="1">
    <source>
        <dbReference type="SAM" id="MobiDB-lite"/>
    </source>
</evidence>
<feature type="region of interest" description="Disordered" evidence="1">
    <location>
        <begin position="201"/>
        <end position="266"/>
    </location>
</feature>
<keyword evidence="3" id="KW-0732">Signal</keyword>
<feature type="region of interest" description="Disordered" evidence="1">
    <location>
        <begin position="165"/>
        <end position="187"/>
    </location>
</feature>
<evidence type="ECO:0000256" key="3">
    <source>
        <dbReference type="SAM" id="SignalP"/>
    </source>
</evidence>
<keyword evidence="2" id="KW-0472">Membrane</keyword>
<sequence length="396" mass="42969">MRFTVLIVLFTLLVAAHAKCVCRSNEDEWNSYRVKVGESLRFVSGQPLPGTKRCHDDADFFHLINGTWFAIPQKKDIRKWWAELRLYKDNVVYTIYIDVVDRDWKPENGTFKTPETTTVKIPKPWTRPTTVRPDSPTTRVPAVTGSTEKVCRPRVTPTWRTTKLLPTPTRMMPTTTTTQSPVSSTRTGLVTPLLSTTRTLAPTSTPAFTTTTTPTLSTTTTEVMTPTTTITMPSSTQSTSTTTPSTTTPLPVSTATRTSTLGLPTTTLSGSSTTTFGWYLDFEVSTNAGMSTPPTTTPTSSTPTPTSKSDSSTTAGFVLETTLTSSTSTPITTRETTTTPGTTMSTSPDPLPSTTPVPVVPEDMFPPGWFFGLIVFGVAVGVVFFLADCIARCRGG</sequence>
<dbReference type="RefSeq" id="XP_053580085.1">
    <property type="nucleotide sequence ID" value="XM_053736519.1"/>
</dbReference>
<name>A0A6A5G329_CAERE</name>
<dbReference type="KEGG" id="crq:GCK72_025856"/>
<feature type="compositionally biased region" description="Low complexity" evidence="1">
    <location>
        <begin position="291"/>
        <end position="314"/>
    </location>
</feature>
<dbReference type="EMBL" id="WUAV01000006">
    <property type="protein sequence ID" value="KAF1749388.1"/>
    <property type="molecule type" value="Genomic_DNA"/>
</dbReference>
<feature type="region of interest" description="Disordered" evidence="1">
    <location>
        <begin position="288"/>
        <end position="354"/>
    </location>
</feature>
<keyword evidence="2" id="KW-1133">Transmembrane helix</keyword>
<evidence type="ECO:0000313" key="4">
    <source>
        <dbReference type="EMBL" id="KAF1749388.1"/>
    </source>
</evidence>
<organism evidence="4 5">
    <name type="scientific">Caenorhabditis remanei</name>
    <name type="common">Caenorhabditis vulgaris</name>
    <dbReference type="NCBI Taxonomy" id="31234"/>
    <lineage>
        <taxon>Eukaryota</taxon>
        <taxon>Metazoa</taxon>
        <taxon>Ecdysozoa</taxon>
        <taxon>Nematoda</taxon>
        <taxon>Chromadorea</taxon>
        <taxon>Rhabditida</taxon>
        <taxon>Rhabditina</taxon>
        <taxon>Rhabditomorpha</taxon>
        <taxon>Rhabditoidea</taxon>
        <taxon>Rhabditidae</taxon>
        <taxon>Peloderinae</taxon>
        <taxon>Caenorhabditis</taxon>
    </lineage>
</organism>